<dbReference type="InterPro" id="IPR010093">
    <property type="entry name" value="SinI_DNA-bd"/>
</dbReference>
<dbReference type="RefSeq" id="WP_073041547.1">
    <property type="nucleotide sequence ID" value="NZ_FQVB01000045.1"/>
</dbReference>
<organism evidence="2 3">
    <name type="scientific">Desulfacinum infernum DSM 9756</name>
    <dbReference type="NCBI Taxonomy" id="1121391"/>
    <lineage>
        <taxon>Bacteria</taxon>
        <taxon>Pseudomonadati</taxon>
        <taxon>Thermodesulfobacteriota</taxon>
        <taxon>Syntrophobacteria</taxon>
        <taxon>Syntrophobacterales</taxon>
        <taxon>Syntrophobacteraceae</taxon>
        <taxon>Desulfacinum</taxon>
    </lineage>
</organism>
<gene>
    <name evidence="2" type="ORF">SAMN02745206_03350</name>
</gene>
<accession>A0A1M5HG45</accession>
<sequence length="78" mass="9241">MNDNYLTIKDVAKKLSISERTAWTLVHDRIHPLPTFRIGRKIVRVKESELHEWMDKHFRMDPQQIDTIVDEVIDSLGL</sequence>
<evidence type="ECO:0000259" key="1">
    <source>
        <dbReference type="Pfam" id="PF12728"/>
    </source>
</evidence>
<protein>
    <submittedName>
        <fullName evidence="2">Transcriptional regulator, AlpA family</fullName>
    </submittedName>
</protein>
<feature type="domain" description="Helix-turn-helix" evidence="1">
    <location>
        <begin position="5"/>
        <end position="56"/>
    </location>
</feature>
<dbReference type="OrthoDB" id="5538493at2"/>
<evidence type="ECO:0000313" key="2">
    <source>
        <dbReference type="EMBL" id="SHG14934.1"/>
    </source>
</evidence>
<evidence type="ECO:0000313" key="3">
    <source>
        <dbReference type="Proteomes" id="UP000184076"/>
    </source>
</evidence>
<proteinExistence type="predicted"/>
<dbReference type="AlphaFoldDB" id="A0A1M5HG45"/>
<dbReference type="EMBL" id="FQVB01000045">
    <property type="protein sequence ID" value="SHG14934.1"/>
    <property type="molecule type" value="Genomic_DNA"/>
</dbReference>
<dbReference type="NCBIfam" id="TIGR01764">
    <property type="entry name" value="excise"/>
    <property type="match status" value="1"/>
</dbReference>
<keyword evidence="3" id="KW-1185">Reference proteome</keyword>
<dbReference type="InterPro" id="IPR041657">
    <property type="entry name" value="HTH_17"/>
</dbReference>
<dbReference type="Pfam" id="PF12728">
    <property type="entry name" value="HTH_17"/>
    <property type="match status" value="1"/>
</dbReference>
<reference evidence="3" key="1">
    <citation type="submission" date="2016-11" db="EMBL/GenBank/DDBJ databases">
        <authorList>
            <person name="Varghese N."/>
            <person name="Submissions S."/>
        </authorList>
    </citation>
    <scope>NUCLEOTIDE SEQUENCE [LARGE SCALE GENOMIC DNA]</scope>
    <source>
        <strain evidence="3">DSM 9756</strain>
    </source>
</reference>
<name>A0A1M5HG45_9BACT</name>
<dbReference type="GO" id="GO:0003677">
    <property type="term" value="F:DNA binding"/>
    <property type="evidence" value="ECO:0007669"/>
    <property type="project" value="InterPro"/>
</dbReference>
<dbReference type="Proteomes" id="UP000184076">
    <property type="component" value="Unassembled WGS sequence"/>
</dbReference>